<name>A0A222FFX1_9GAMM</name>
<dbReference type="Pfam" id="PF17820">
    <property type="entry name" value="PDZ_6"/>
    <property type="match status" value="1"/>
</dbReference>
<dbReference type="GO" id="GO:0015031">
    <property type="term" value="P:protein transport"/>
    <property type="evidence" value="ECO:0007669"/>
    <property type="project" value="UniProtKB-KW"/>
</dbReference>
<keyword evidence="2" id="KW-0813">Transport</keyword>
<evidence type="ECO:0000256" key="6">
    <source>
        <dbReference type="ARBA" id="ARBA00022927"/>
    </source>
</evidence>
<reference evidence="10 11" key="1">
    <citation type="submission" date="2017-07" db="EMBL/GenBank/DDBJ databases">
        <title>Annotated genome sequence of Bacterioplanes sanyensis isolated from Red Sea.</title>
        <authorList>
            <person name="Rehman Z.U."/>
        </authorList>
    </citation>
    <scope>NUCLEOTIDE SEQUENCE [LARGE SCALE GENOMIC DNA]</scope>
    <source>
        <strain evidence="10 11">NV9</strain>
    </source>
</reference>
<keyword evidence="4" id="KW-0997">Cell inner membrane</keyword>
<dbReference type="KEGG" id="bsan:CHH28_01275"/>
<dbReference type="GO" id="GO:0005886">
    <property type="term" value="C:plasma membrane"/>
    <property type="evidence" value="ECO:0007669"/>
    <property type="project" value="UniProtKB-SubCell"/>
</dbReference>
<feature type="domain" description="PDZ" evidence="9">
    <location>
        <begin position="216"/>
        <end position="283"/>
    </location>
</feature>
<evidence type="ECO:0000256" key="5">
    <source>
        <dbReference type="ARBA" id="ARBA00022692"/>
    </source>
</evidence>
<dbReference type="RefSeq" id="WP_094058612.1">
    <property type="nucleotide sequence ID" value="NZ_CP022530.1"/>
</dbReference>
<comment type="subcellular location">
    <subcellularLocation>
        <location evidence="1">Cell inner membrane</location>
    </subcellularLocation>
</comment>
<keyword evidence="5" id="KW-0812">Transmembrane</keyword>
<keyword evidence="6" id="KW-0653">Protein transport</keyword>
<evidence type="ECO:0000256" key="8">
    <source>
        <dbReference type="ARBA" id="ARBA00023136"/>
    </source>
</evidence>
<dbReference type="InterPro" id="IPR024961">
    <property type="entry name" value="T2SS_GspC_N"/>
</dbReference>
<evidence type="ECO:0000256" key="3">
    <source>
        <dbReference type="ARBA" id="ARBA00022475"/>
    </source>
</evidence>
<evidence type="ECO:0000259" key="9">
    <source>
        <dbReference type="SMART" id="SM00228"/>
    </source>
</evidence>
<dbReference type="InterPro" id="IPR036034">
    <property type="entry name" value="PDZ_sf"/>
</dbReference>
<sequence length="293" mass="31356">MMQSTAAVTTDGAGQPGWQRWLLRLGKITFTLAIAVQLADVAWMLVAPQPVVLPAPAQGTADQGSSGQVAGTADYHFFGEAGAEPVTPVQQTVDAPDTKLRLELLGVTVASQDQGSGAIIAPKNGAGEFYRVGDRIQGRTQLAAVYKERVILDTNGKLETLKFEEHSRRGVSARAVTPPPSRSVSLRDRFREVRSPSDFLEMTTDAAAQDPQGAIRELGLRSNGPGQGYQVQSGSMLSALNLRPGDIVLSVNGQRLGDASADQMVLQQVRDSGQARIEVQRGNQRFTVNHSLN</sequence>
<dbReference type="Gene3D" id="2.30.30.830">
    <property type="match status" value="1"/>
</dbReference>
<keyword evidence="8" id="KW-0472">Membrane</keyword>
<proteinExistence type="predicted"/>
<dbReference type="SMART" id="SM00228">
    <property type="entry name" value="PDZ"/>
    <property type="match status" value="1"/>
</dbReference>
<evidence type="ECO:0000256" key="1">
    <source>
        <dbReference type="ARBA" id="ARBA00004533"/>
    </source>
</evidence>
<dbReference type="SUPFAM" id="SSF50156">
    <property type="entry name" value="PDZ domain-like"/>
    <property type="match status" value="1"/>
</dbReference>
<protein>
    <recommendedName>
        <fullName evidence="9">PDZ domain-containing protein</fullName>
    </recommendedName>
</protein>
<keyword evidence="11" id="KW-1185">Reference proteome</keyword>
<dbReference type="Proteomes" id="UP000202440">
    <property type="component" value="Chromosome"/>
</dbReference>
<evidence type="ECO:0000313" key="10">
    <source>
        <dbReference type="EMBL" id="ASP37394.1"/>
    </source>
</evidence>
<dbReference type="EMBL" id="CP022530">
    <property type="protein sequence ID" value="ASP37394.1"/>
    <property type="molecule type" value="Genomic_DNA"/>
</dbReference>
<gene>
    <name evidence="10" type="ORF">CHH28_01275</name>
</gene>
<evidence type="ECO:0000256" key="7">
    <source>
        <dbReference type="ARBA" id="ARBA00022989"/>
    </source>
</evidence>
<evidence type="ECO:0000256" key="2">
    <source>
        <dbReference type="ARBA" id="ARBA00022448"/>
    </source>
</evidence>
<organism evidence="10 11">
    <name type="scientific">Bacterioplanes sanyensis</name>
    <dbReference type="NCBI Taxonomy" id="1249553"/>
    <lineage>
        <taxon>Bacteria</taxon>
        <taxon>Pseudomonadati</taxon>
        <taxon>Pseudomonadota</taxon>
        <taxon>Gammaproteobacteria</taxon>
        <taxon>Oceanospirillales</taxon>
        <taxon>Oceanospirillaceae</taxon>
        <taxon>Bacterioplanes</taxon>
    </lineage>
</organism>
<dbReference type="Pfam" id="PF11356">
    <property type="entry name" value="T2SSC"/>
    <property type="match status" value="1"/>
</dbReference>
<dbReference type="Gene3D" id="2.30.42.10">
    <property type="match status" value="1"/>
</dbReference>
<dbReference type="OrthoDB" id="5574088at2"/>
<keyword evidence="7" id="KW-1133">Transmembrane helix</keyword>
<dbReference type="InterPro" id="IPR001478">
    <property type="entry name" value="PDZ"/>
</dbReference>
<accession>A0A222FFX1</accession>
<evidence type="ECO:0000313" key="11">
    <source>
        <dbReference type="Proteomes" id="UP000202440"/>
    </source>
</evidence>
<evidence type="ECO:0000256" key="4">
    <source>
        <dbReference type="ARBA" id="ARBA00022519"/>
    </source>
</evidence>
<keyword evidence="3" id="KW-1003">Cell membrane</keyword>
<dbReference type="AlphaFoldDB" id="A0A222FFX1"/>
<dbReference type="InterPro" id="IPR041489">
    <property type="entry name" value="PDZ_6"/>
</dbReference>